<evidence type="ECO:0000313" key="1">
    <source>
        <dbReference type="EMBL" id="KAK6633254.1"/>
    </source>
</evidence>
<comment type="caution">
    <text evidence="1">The sequence shown here is derived from an EMBL/GenBank/DDBJ whole genome shotgun (WGS) entry which is preliminary data.</text>
</comment>
<dbReference type="Proteomes" id="UP001359485">
    <property type="component" value="Unassembled WGS sequence"/>
</dbReference>
<gene>
    <name evidence="1" type="ORF">RUM44_003855</name>
</gene>
<reference evidence="1 2" key="1">
    <citation type="submission" date="2023-09" db="EMBL/GenBank/DDBJ databases">
        <title>Genomes of two closely related lineages of the louse Polyplax serrata with different host specificities.</title>
        <authorList>
            <person name="Martinu J."/>
            <person name="Tarabai H."/>
            <person name="Stefka J."/>
            <person name="Hypsa V."/>
        </authorList>
    </citation>
    <scope>NUCLEOTIDE SEQUENCE [LARGE SCALE GENOMIC DNA]</scope>
    <source>
        <strain evidence="1">98ZLc_SE</strain>
    </source>
</reference>
<evidence type="ECO:0000313" key="2">
    <source>
        <dbReference type="Proteomes" id="UP001359485"/>
    </source>
</evidence>
<proteinExistence type="predicted"/>
<organism evidence="1 2">
    <name type="scientific">Polyplax serrata</name>
    <name type="common">Common mouse louse</name>
    <dbReference type="NCBI Taxonomy" id="468196"/>
    <lineage>
        <taxon>Eukaryota</taxon>
        <taxon>Metazoa</taxon>
        <taxon>Ecdysozoa</taxon>
        <taxon>Arthropoda</taxon>
        <taxon>Hexapoda</taxon>
        <taxon>Insecta</taxon>
        <taxon>Pterygota</taxon>
        <taxon>Neoptera</taxon>
        <taxon>Paraneoptera</taxon>
        <taxon>Psocodea</taxon>
        <taxon>Troctomorpha</taxon>
        <taxon>Phthiraptera</taxon>
        <taxon>Anoplura</taxon>
        <taxon>Polyplacidae</taxon>
        <taxon>Polyplax</taxon>
    </lineage>
</organism>
<dbReference type="EMBL" id="JAWJWF010000004">
    <property type="protein sequence ID" value="KAK6633254.1"/>
    <property type="molecule type" value="Genomic_DNA"/>
</dbReference>
<keyword evidence="2" id="KW-1185">Reference proteome</keyword>
<sequence length="151" mass="17129">MDECGSSHGFIINMHQDSHPSLEKRLQWYVQRAAELCSQRLWSVAPNVQAMPNHDNNLGCTENARKSICEKSGGHEGGAGHTSSVLGKCRFKKHETTSESEMVNPTGKCKLYFTAKAPELFTEKLFCMPLEQPDNLLRQCEFWRQKTSCHE</sequence>
<protein>
    <submittedName>
        <fullName evidence="1">Uncharacterized protein</fullName>
    </submittedName>
</protein>
<accession>A0ABR1B175</accession>
<name>A0ABR1B175_POLSC</name>